<dbReference type="Gene3D" id="3.30.300.90">
    <property type="entry name" value="BolA-like"/>
    <property type="match status" value="1"/>
</dbReference>
<dbReference type="SUPFAM" id="SSF82657">
    <property type="entry name" value="BolA-like"/>
    <property type="match status" value="1"/>
</dbReference>
<feature type="non-terminal residue" evidence="3">
    <location>
        <position position="143"/>
    </location>
</feature>
<comment type="similarity">
    <text evidence="1 2">Belongs to the BolA/IbaG family.</text>
</comment>
<accession>A0AAD3DT51</accession>
<organism evidence="3 4">
    <name type="scientific">Astrephomene gubernaculifera</name>
    <dbReference type="NCBI Taxonomy" id="47775"/>
    <lineage>
        <taxon>Eukaryota</taxon>
        <taxon>Viridiplantae</taxon>
        <taxon>Chlorophyta</taxon>
        <taxon>core chlorophytes</taxon>
        <taxon>Chlorophyceae</taxon>
        <taxon>CS clade</taxon>
        <taxon>Chlamydomonadales</taxon>
        <taxon>Astrephomenaceae</taxon>
        <taxon>Astrephomene</taxon>
    </lineage>
</organism>
<evidence type="ECO:0000313" key="3">
    <source>
        <dbReference type="EMBL" id="GFR45406.1"/>
    </source>
</evidence>
<evidence type="ECO:0008006" key="5">
    <source>
        <dbReference type="Google" id="ProtNLM"/>
    </source>
</evidence>
<gene>
    <name evidence="3" type="ORF">Agub_g6781</name>
</gene>
<dbReference type="GO" id="GO:0005759">
    <property type="term" value="C:mitochondrial matrix"/>
    <property type="evidence" value="ECO:0007669"/>
    <property type="project" value="TreeGrafter"/>
</dbReference>
<sequence length="143" mass="15963">LTQIACFIRSLFYRALNSAAFPLGSDLRLEATRLKYNLTDKLFTMLRLSPLKLASQIRSFCMLASSDAEKAIAAKLKESIKGVQHIEVQDTSGGCGAMYRIAITAEDFKDQPIVKQHQLVHRVLAEELKQWHGISLTTKSPAK</sequence>
<evidence type="ECO:0000256" key="2">
    <source>
        <dbReference type="RuleBase" id="RU003860"/>
    </source>
</evidence>
<name>A0AAD3DT51_9CHLO</name>
<dbReference type="PANTHER" id="PTHR46188:SF1">
    <property type="entry name" value="BOLA-LIKE PROTEIN 3"/>
    <property type="match status" value="1"/>
</dbReference>
<dbReference type="InterPro" id="IPR036065">
    <property type="entry name" value="BolA-like_sf"/>
</dbReference>
<proteinExistence type="inferred from homology"/>
<dbReference type="InterPro" id="IPR052275">
    <property type="entry name" value="Mt_Fe-S_assembly_factor"/>
</dbReference>
<protein>
    <recommendedName>
        <fullName evidence="5">Bola-like protein</fullName>
    </recommendedName>
</protein>
<evidence type="ECO:0000313" key="4">
    <source>
        <dbReference type="Proteomes" id="UP001054857"/>
    </source>
</evidence>
<dbReference type="InterPro" id="IPR002634">
    <property type="entry name" value="BolA"/>
</dbReference>
<comment type="caution">
    <text evidence="3">The sequence shown here is derived from an EMBL/GenBank/DDBJ whole genome shotgun (WGS) entry which is preliminary data.</text>
</comment>
<dbReference type="AlphaFoldDB" id="A0AAD3DT51"/>
<dbReference type="PANTHER" id="PTHR46188">
    <property type="entry name" value="BOLA-LIKE PROTEIN 3"/>
    <property type="match status" value="1"/>
</dbReference>
<evidence type="ECO:0000256" key="1">
    <source>
        <dbReference type="ARBA" id="ARBA00005578"/>
    </source>
</evidence>
<dbReference type="EMBL" id="BMAR01000010">
    <property type="protein sequence ID" value="GFR45406.1"/>
    <property type="molecule type" value="Genomic_DNA"/>
</dbReference>
<dbReference type="Pfam" id="PF01722">
    <property type="entry name" value="BolA"/>
    <property type="match status" value="1"/>
</dbReference>
<dbReference type="Proteomes" id="UP001054857">
    <property type="component" value="Unassembled WGS sequence"/>
</dbReference>
<keyword evidence="4" id="KW-1185">Reference proteome</keyword>
<reference evidence="3 4" key="1">
    <citation type="journal article" date="2021" name="Sci. Rep.">
        <title>Genome sequencing of the multicellular alga Astrephomene provides insights into convergent evolution of germ-soma differentiation.</title>
        <authorList>
            <person name="Yamashita S."/>
            <person name="Yamamoto K."/>
            <person name="Matsuzaki R."/>
            <person name="Suzuki S."/>
            <person name="Yamaguchi H."/>
            <person name="Hirooka S."/>
            <person name="Minakuchi Y."/>
            <person name="Miyagishima S."/>
            <person name="Kawachi M."/>
            <person name="Toyoda A."/>
            <person name="Nozaki H."/>
        </authorList>
    </citation>
    <scope>NUCLEOTIDE SEQUENCE [LARGE SCALE GENOMIC DNA]</scope>
    <source>
        <strain evidence="3 4">NIES-4017</strain>
    </source>
</reference>